<dbReference type="InterPro" id="IPR036291">
    <property type="entry name" value="NAD(P)-bd_dom_sf"/>
</dbReference>
<dbReference type="SUPFAM" id="SSF51735">
    <property type="entry name" value="NAD(P)-binding Rossmann-fold domains"/>
    <property type="match status" value="1"/>
</dbReference>
<dbReference type="AlphaFoldDB" id="A0A4Q9DM29"/>
<evidence type="ECO:0000256" key="2">
    <source>
        <dbReference type="ARBA" id="ARBA00009463"/>
    </source>
</evidence>
<evidence type="ECO:0000313" key="8">
    <source>
        <dbReference type="EMBL" id="TBL76307.1"/>
    </source>
</evidence>
<dbReference type="InterPro" id="IPR022694">
    <property type="entry name" value="3-OHacyl-CoA_DH"/>
</dbReference>
<protein>
    <submittedName>
        <fullName evidence="8">3-hydroxyacyl-CoA dehydrogenase family protein</fullName>
    </submittedName>
</protein>
<dbReference type="InterPro" id="IPR013328">
    <property type="entry name" value="6PGD_dom2"/>
</dbReference>
<feature type="binding site" evidence="5">
    <location>
        <position position="117"/>
    </location>
    <ligand>
        <name>NAD(+)</name>
        <dbReference type="ChEBI" id="CHEBI:57540"/>
    </ligand>
</feature>
<dbReference type="Gene3D" id="1.10.1040.10">
    <property type="entry name" value="N-(1-d-carboxylethyl)-l-norvaline Dehydrogenase, domain 2"/>
    <property type="match status" value="1"/>
</dbReference>
<dbReference type="InterPro" id="IPR006108">
    <property type="entry name" value="3HC_DH_C"/>
</dbReference>
<evidence type="ECO:0000313" key="9">
    <source>
        <dbReference type="Proteomes" id="UP000293142"/>
    </source>
</evidence>
<comment type="similarity">
    <text evidence="2">Belongs to the 3-hydroxyacyl-CoA dehydrogenase family.</text>
</comment>
<dbReference type="PIRSF" id="PIRSF000105">
    <property type="entry name" value="HCDH"/>
    <property type="match status" value="1"/>
</dbReference>
<feature type="binding site" evidence="5">
    <location>
        <position position="272"/>
    </location>
    <ligand>
        <name>NAD(+)</name>
        <dbReference type="ChEBI" id="CHEBI:57540"/>
    </ligand>
</feature>
<dbReference type="GO" id="GO:0070403">
    <property type="term" value="F:NAD+ binding"/>
    <property type="evidence" value="ECO:0007669"/>
    <property type="project" value="InterPro"/>
</dbReference>
<sequence length="283" mass="31048">MIKLGVVGSGNMGNGIGQTGAQNGYDVILFDVAEAQLEKARQSIEASLRKRVDSGKLPQEEMDRTLAAIRYTSDLSELADRNVIIEAVVEKVEIKRSVFTQLEQIVSEDCLLGTNTSSLSLAEIAAGMKDPSRLVGIHFFNPVPAMKLVEIVRTEMVRPELVERAHAFAESLGKVTIQAPDSPGFVVNYLQYPFRLNAMRMVEKGIATPEDIDTAAKLGLGHPLGPLELQDMVGLDVTYYATSSIYEKTGDPAMEPPEILRRMVEEGKLGRKTGQGFYSYPKK</sequence>
<feature type="domain" description="3-hydroxyacyl-CoA dehydrogenase NAD binding" evidence="7">
    <location>
        <begin position="3"/>
        <end position="180"/>
    </location>
</feature>
<feature type="binding site" evidence="5">
    <location>
        <position position="95"/>
    </location>
    <ligand>
        <name>NAD(+)</name>
        <dbReference type="ChEBI" id="CHEBI:57540"/>
    </ligand>
</feature>
<dbReference type="Proteomes" id="UP000293142">
    <property type="component" value="Unassembled WGS sequence"/>
</dbReference>
<feature type="binding site" evidence="5">
    <location>
        <position position="141"/>
    </location>
    <ligand>
        <name>NAD(+)</name>
        <dbReference type="ChEBI" id="CHEBI:57540"/>
    </ligand>
</feature>
<gene>
    <name evidence="8" type="ORF">EYB31_20135</name>
</gene>
<evidence type="ECO:0000256" key="3">
    <source>
        <dbReference type="ARBA" id="ARBA00023002"/>
    </source>
</evidence>
<dbReference type="Gene3D" id="3.40.50.720">
    <property type="entry name" value="NAD(P)-binding Rossmann-like Domain"/>
    <property type="match status" value="1"/>
</dbReference>
<dbReference type="GO" id="GO:0008691">
    <property type="term" value="F:3-hydroxybutyryl-CoA dehydrogenase activity"/>
    <property type="evidence" value="ECO:0007669"/>
    <property type="project" value="TreeGrafter"/>
</dbReference>
<feature type="binding site" evidence="5">
    <location>
        <position position="90"/>
    </location>
    <ligand>
        <name>NAD(+)</name>
        <dbReference type="ChEBI" id="CHEBI:57540"/>
    </ligand>
</feature>
<comment type="pathway">
    <text evidence="1">Lipid metabolism; butanoate metabolism.</text>
</comment>
<dbReference type="PANTHER" id="PTHR48075">
    <property type="entry name" value="3-HYDROXYACYL-COA DEHYDROGENASE FAMILY PROTEIN"/>
    <property type="match status" value="1"/>
</dbReference>
<dbReference type="InterPro" id="IPR006176">
    <property type="entry name" value="3-OHacyl-CoA_DH_NAD-bd"/>
</dbReference>
<feature type="binding site" evidence="5">
    <location>
        <begin position="8"/>
        <end position="13"/>
    </location>
    <ligand>
        <name>NAD(+)</name>
        <dbReference type="ChEBI" id="CHEBI:57540"/>
    </ligand>
</feature>
<dbReference type="OrthoDB" id="9771883at2"/>
<dbReference type="InterPro" id="IPR008927">
    <property type="entry name" value="6-PGluconate_DH-like_C_sf"/>
</dbReference>
<evidence type="ECO:0000259" key="6">
    <source>
        <dbReference type="Pfam" id="PF00725"/>
    </source>
</evidence>
<proteinExistence type="inferred from homology"/>
<dbReference type="PANTHER" id="PTHR48075:SF5">
    <property type="entry name" value="3-HYDROXYBUTYRYL-COA DEHYDROGENASE"/>
    <property type="match status" value="1"/>
</dbReference>
<feature type="binding site" evidence="5">
    <location>
        <position position="31"/>
    </location>
    <ligand>
        <name>NAD(+)</name>
        <dbReference type="ChEBI" id="CHEBI:57540"/>
    </ligand>
</feature>
<feature type="domain" description="3-hydroxyacyl-CoA dehydrogenase C-terminal" evidence="6">
    <location>
        <begin position="184"/>
        <end position="280"/>
    </location>
</feature>
<dbReference type="Pfam" id="PF00725">
    <property type="entry name" value="3HCDH"/>
    <property type="match status" value="1"/>
</dbReference>
<dbReference type="Pfam" id="PF02737">
    <property type="entry name" value="3HCDH_N"/>
    <property type="match status" value="1"/>
</dbReference>
<accession>A0A4Q9DM29</accession>
<evidence type="ECO:0000256" key="5">
    <source>
        <dbReference type="PIRSR" id="PIRSR000105-2"/>
    </source>
</evidence>
<keyword evidence="3" id="KW-0560">Oxidoreductase</keyword>
<evidence type="ECO:0000259" key="7">
    <source>
        <dbReference type="Pfam" id="PF02737"/>
    </source>
</evidence>
<dbReference type="FunFam" id="3.40.50.720:FF:000009">
    <property type="entry name" value="Fatty oxidation complex, alpha subunit"/>
    <property type="match status" value="1"/>
</dbReference>
<keyword evidence="5" id="KW-0520">NAD</keyword>
<comment type="caution">
    <text evidence="8">The sequence shown here is derived from an EMBL/GenBank/DDBJ whole genome shotgun (WGS) entry which is preliminary data.</text>
</comment>
<organism evidence="8 9">
    <name type="scientific">Paenibacillus thalictri</name>
    <dbReference type="NCBI Taxonomy" id="2527873"/>
    <lineage>
        <taxon>Bacteria</taxon>
        <taxon>Bacillati</taxon>
        <taxon>Bacillota</taxon>
        <taxon>Bacilli</taxon>
        <taxon>Bacillales</taxon>
        <taxon>Paenibacillaceae</taxon>
        <taxon>Paenibacillus</taxon>
    </lineage>
</organism>
<dbReference type="GO" id="GO:0006635">
    <property type="term" value="P:fatty acid beta-oxidation"/>
    <property type="evidence" value="ECO:0007669"/>
    <property type="project" value="TreeGrafter"/>
</dbReference>
<evidence type="ECO:0000256" key="4">
    <source>
        <dbReference type="PIRSR" id="PIRSR000105-1"/>
    </source>
</evidence>
<dbReference type="EMBL" id="SIRE01000014">
    <property type="protein sequence ID" value="TBL76307.1"/>
    <property type="molecule type" value="Genomic_DNA"/>
</dbReference>
<dbReference type="SUPFAM" id="SSF48179">
    <property type="entry name" value="6-phosphogluconate dehydrogenase C-terminal domain-like"/>
    <property type="match status" value="1"/>
</dbReference>
<feature type="site" description="Important for catalytic activity" evidence="4">
    <location>
        <position position="138"/>
    </location>
</feature>
<dbReference type="RefSeq" id="WP_131015214.1">
    <property type="nucleotide sequence ID" value="NZ_SIRE01000014.1"/>
</dbReference>
<keyword evidence="9" id="KW-1185">Reference proteome</keyword>
<dbReference type="NCBIfam" id="NF005875">
    <property type="entry name" value="PRK07819.1"/>
    <property type="match status" value="1"/>
</dbReference>
<name>A0A4Q9DM29_9BACL</name>
<evidence type="ECO:0000256" key="1">
    <source>
        <dbReference type="ARBA" id="ARBA00005086"/>
    </source>
</evidence>
<reference evidence="8 9" key="1">
    <citation type="submission" date="2019-02" db="EMBL/GenBank/DDBJ databases">
        <title>Paenibacillus sp. nov., isolated from surface-sterilized tissue of Thalictrum simplex L.</title>
        <authorList>
            <person name="Tuo L."/>
        </authorList>
    </citation>
    <scope>NUCLEOTIDE SEQUENCE [LARGE SCALE GENOMIC DNA]</scope>
    <source>
        <strain evidence="8 9">N2SHLJ1</strain>
    </source>
</reference>